<dbReference type="InterPro" id="IPR003423">
    <property type="entry name" value="OMP_efflux"/>
</dbReference>
<feature type="signal peptide" evidence="2">
    <location>
        <begin position="1"/>
        <end position="26"/>
    </location>
</feature>
<dbReference type="EMBL" id="JADOEL010000001">
    <property type="protein sequence ID" value="MBF8176116.1"/>
    <property type="molecule type" value="Genomic_DNA"/>
</dbReference>
<comment type="caution">
    <text evidence="3">The sequence shown here is derived from an EMBL/GenBank/DDBJ whole genome shotgun (WGS) entry which is preliminary data.</text>
</comment>
<dbReference type="Gene3D" id="1.20.1600.10">
    <property type="entry name" value="Outer membrane efflux proteins (OEP)"/>
    <property type="match status" value="1"/>
</dbReference>
<dbReference type="SUPFAM" id="SSF56954">
    <property type="entry name" value="Outer membrane efflux proteins (OEP)"/>
    <property type="match status" value="1"/>
</dbReference>
<evidence type="ECO:0000256" key="2">
    <source>
        <dbReference type="SAM" id="SignalP"/>
    </source>
</evidence>
<protein>
    <submittedName>
        <fullName evidence="3">TolC family protein</fullName>
    </submittedName>
</protein>
<proteinExistence type="inferred from homology"/>
<dbReference type="Proteomes" id="UP000657372">
    <property type="component" value="Unassembled WGS sequence"/>
</dbReference>
<dbReference type="PANTHER" id="PTHR30203:SF24">
    <property type="entry name" value="BLR4935 PROTEIN"/>
    <property type="match status" value="1"/>
</dbReference>
<name>A0ABS0EMP0_9BURK</name>
<dbReference type="Pfam" id="PF02321">
    <property type="entry name" value="OEP"/>
    <property type="match status" value="2"/>
</dbReference>
<dbReference type="InterPro" id="IPR010131">
    <property type="entry name" value="MdtP/NodT-like"/>
</dbReference>
<sequence length="438" mass="47216">MTFKKIAISQMLILALGGLTVHTVRAQNAPATKLNFKNYLTAVETNSLELAAQRETIVAAEAGVGIAGIRPDPEFTYSASRETVSAIHPRPVSRGPSLSMTIETGGKRDARIKSARSNVMLTEATVAGFKQQLYSDSAIAFAEACRTRDVLARKENTLKALSDIVRVNEVRRKAGDVGGIELLQSRVERDQFQADVTQSRADAASARLALSLTLGRRVEDVFGMAALECGFTPFERGNDIEALIPEALQSRQDVLIARATLEHAHDNASLTRANRSVDPTVSLGVTSTRGYPGGFDQGGNAIDGTSRSNVLALSISTPIPLSRLNRGDIVQAESAVTQAMLGLNQSELKAESDVRTAHQRFIAARENVDHYRKDVLVNANRMLDGIRLSYRNGAASLLELLAAQRSADEAYLAYLQSEADMATATVQLQLAIGEQPSL</sequence>
<comment type="similarity">
    <text evidence="1">Belongs to the outer membrane factor (OMF) (TC 1.B.17) family.</text>
</comment>
<accession>A0ABS0EMP0</accession>
<gene>
    <name evidence="3" type="ORF">IXC47_00310</name>
</gene>
<evidence type="ECO:0000256" key="1">
    <source>
        <dbReference type="ARBA" id="ARBA00007613"/>
    </source>
</evidence>
<feature type="chain" id="PRO_5047328203" evidence="2">
    <location>
        <begin position="27"/>
        <end position="438"/>
    </location>
</feature>
<evidence type="ECO:0000313" key="4">
    <source>
        <dbReference type="Proteomes" id="UP000657372"/>
    </source>
</evidence>
<dbReference type="RefSeq" id="WP_195874365.1">
    <property type="nucleotide sequence ID" value="NZ_JADOEL010000001.1"/>
</dbReference>
<dbReference type="PANTHER" id="PTHR30203">
    <property type="entry name" value="OUTER MEMBRANE CATION EFFLUX PROTEIN"/>
    <property type="match status" value="1"/>
</dbReference>
<reference evidence="3 4" key="1">
    <citation type="submission" date="2020-11" db="EMBL/GenBank/DDBJ databases">
        <title>WGS of Herminiimonas contaminans strain Marseille-Q4544 isolated from planarians Schmidtea mediterranea.</title>
        <authorList>
            <person name="Kangale L."/>
        </authorList>
    </citation>
    <scope>NUCLEOTIDE SEQUENCE [LARGE SCALE GENOMIC DNA]</scope>
    <source>
        <strain evidence="3 4">Marseille-Q4544</strain>
    </source>
</reference>
<evidence type="ECO:0000313" key="3">
    <source>
        <dbReference type="EMBL" id="MBF8176116.1"/>
    </source>
</evidence>
<organism evidence="3 4">
    <name type="scientific">Herminiimonas contaminans</name>
    <dbReference type="NCBI Taxonomy" id="1111140"/>
    <lineage>
        <taxon>Bacteria</taxon>
        <taxon>Pseudomonadati</taxon>
        <taxon>Pseudomonadota</taxon>
        <taxon>Betaproteobacteria</taxon>
        <taxon>Burkholderiales</taxon>
        <taxon>Oxalobacteraceae</taxon>
        <taxon>Herminiimonas</taxon>
    </lineage>
</organism>
<keyword evidence="4" id="KW-1185">Reference proteome</keyword>
<keyword evidence="2" id="KW-0732">Signal</keyword>